<organism evidence="2 3">
    <name type="scientific">Ilyodon furcidens</name>
    <name type="common">goldbreast splitfin</name>
    <dbReference type="NCBI Taxonomy" id="33524"/>
    <lineage>
        <taxon>Eukaryota</taxon>
        <taxon>Metazoa</taxon>
        <taxon>Chordata</taxon>
        <taxon>Craniata</taxon>
        <taxon>Vertebrata</taxon>
        <taxon>Euteleostomi</taxon>
        <taxon>Actinopterygii</taxon>
        <taxon>Neopterygii</taxon>
        <taxon>Teleostei</taxon>
        <taxon>Neoteleostei</taxon>
        <taxon>Acanthomorphata</taxon>
        <taxon>Ovalentaria</taxon>
        <taxon>Atherinomorphae</taxon>
        <taxon>Cyprinodontiformes</taxon>
        <taxon>Goodeidae</taxon>
        <taxon>Ilyodon</taxon>
    </lineage>
</organism>
<keyword evidence="1" id="KW-0472">Membrane</keyword>
<evidence type="ECO:0000313" key="3">
    <source>
        <dbReference type="Proteomes" id="UP001482620"/>
    </source>
</evidence>
<proteinExistence type="predicted"/>
<gene>
    <name evidence="2" type="ORF">ILYODFUR_025348</name>
</gene>
<keyword evidence="3" id="KW-1185">Reference proteome</keyword>
<comment type="caution">
    <text evidence="2">The sequence shown here is derived from an EMBL/GenBank/DDBJ whole genome shotgun (WGS) entry which is preliminary data.</text>
</comment>
<feature type="transmembrane region" description="Helical" evidence="1">
    <location>
        <begin position="20"/>
        <end position="40"/>
    </location>
</feature>
<accession>A0ABV0SSA2</accession>
<name>A0ABV0SSA2_9TELE</name>
<evidence type="ECO:0000256" key="1">
    <source>
        <dbReference type="SAM" id="Phobius"/>
    </source>
</evidence>
<keyword evidence="1" id="KW-0812">Transmembrane</keyword>
<sequence>MLLVNDEPLFIDYLLVSDQSALFILTLLAGISRCNLGTVARWTEEEEEMLNFLVEPLCLSSHQPGRVFQLQE</sequence>
<protein>
    <submittedName>
        <fullName evidence="2">Uncharacterized protein</fullName>
    </submittedName>
</protein>
<keyword evidence="1" id="KW-1133">Transmembrane helix</keyword>
<evidence type="ECO:0000313" key="2">
    <source>
        <dbReference type="EMBL" id="MEQ2222353.1"/>
    </source>
</evidence>
<reference evidence="2 3" key="1">
    <citation type="submission" date="2021-06" db="EMBL/GenBank/DDBJ databases">
        <authorList>
            <person name="Palmer J.M."/>
        </authorList>
    </citation>
    <scope>NUCLEOTIDE SEQUENCE [LARGE SCALE GENOMIC DNA]</scope>
    <source>
        <strain evidence="3">if_2019</strain>
        <tissue evidence="2">Muscle</tissue>
    </source>
</reference>
<dbReference type="EMBL" id="JAHRIQ010003091">
    <property type="protein sequence ID" value="MEQ2222353.1"/>
    <property type="molecule type" value="Genomic_DNA"/>
</dbReference>
<dbReference type="Proteomes" id="UP001482620">
    <property type="component" value="Unassembled WGS sequence"/>
</dbReference>